<accession>A0A812XPE6</accession>
<keyword evidence="2" id="KW-1185">Reference proteome</keyword>
<reference evidence="1" key="1">
    <citation type="submission" date="2021-02" db="EMBL/GenBank/DDBJ databases">
        <authorList>
            <person name="Dougan E. K."/>
            <person name="Rhodes N."/>
            <person name="Thang M."/>
            <person name="Chan C."/>
        </authorList>
    </citation>
    <scope>NUCLEOTIDE SEQUENCE</scope>
</reference>
<evidence type="ECO:0000313" key="2">
    <source>
        <dbReference type="Proteomes" id="UP000601435"/>
    </source>
</evidence>
<dbReference type="AlphaFoldDB" id="A0A812XPE6"/>
<dbReference type="Proteomes" id="UP000601435">
    <property type="component" value="Unassembled WGS sequence"/>
</dbReference>
<dbReference type="EMBL" id="CAJNJA010037893">
    <property type="protein sequence ID" value="CAE7739862.1"/>
    <property type="molecule type" value="Genomic_DNA"/>
</dbReference>
<name>A0A812XPE6_9DINO</name>
<comment type="caution">
    <text evidence="1">The sequence shown here is derived from an EMBL/GenBank/DDBJ whole genome shotgun (WGS) entry which is preliminary data.</text>
</comment>
<gene>
    <name evidence="1" type="ORF">SNEC2469_LOCUS21370</name>
</gene>
<sequence length="97" mass="10859">ATCTKFRRAFAALSPFRLQIMKGVVRALERSSWQLRKTVTELVYNIFHGFAITLNEEGFGQGVLAASGYEEIAADTALPNIKWPSSLYHIAHRLAHP</sequence>
<feature type="non-terminal residue" evidence="1">
    <location>
        <position position="1"/>
    </location>
</feature>
<evidence type="ECO:0000313" key="1">
    <source>
        <dbReference type="EMBL" id="CAE7739862.1"/>
    </source>
</evidence>
<dbReference type="OrthoDB" id="10282638at2759"/>
<organism evidence="1 2">
    <name type="scientific">Symbiodinium necroappetens</name>
    <dbReference type="NCBI Taxonomy" id="1628268"/>
    <lineage>
        <taxon>Eukaryota</taxon>
        <taxon>Sar</taxon>
        <taxon>Alveolata</taxon>
        <taxon>Dinophyceae</taxon>
        <taxon>Suessiales</taxon>
        <taxon>Symbiodiniaceae</taxon>
        <taxon>Symbiodinium</taxon>
    </lineage>
</organism>
<proteinExistence type="predicted"/>
<protein>
    <submittedName>
        <fullName evidence="1">Uncharacterized protein</fullName>
    </submittedName>
</protein>